<evidence type="ECO:0000313" key="2">
    <source>
        <dbReference type="EMBL" id="ERJ18197.1"/>
    </source>
</evidence>
<reference evidence="2 3" key="2">
    <citation type="journal article" date="2013" name="PLoS ONE">
        <title>INDIGO - INtegrated Data Warehouse of MIcrobial GenOmes with Examples from the Red Sea Extremophiles.</title>
        <authorList>
            <person name="Alam I."/>
            <person name="Antunes A."/>
            <person name="Kamau A.A."/>
            <person name="Ba Alawi W."/>
            <person name="Kalkatawi M."/>
            <person name="Stingl U."/>
            <person name="Bajic V.B."/>
        </authorList>
    </citation>
    <scope>NUCLEOTIDE SEQUENCE [LARGE SCALE GENOMIC DNA]</scope>
    <source>
        <strain evidence="2 3">E1L3A</strain>
    </source>
</reference>
<dbReference type="RefSeq" id="WP_006912429.1">
    <property type="nucleotide sequence ID" value="NZ_AFNV02000022.1"/>
</dbReference>
<dbReference type="AlphaFoldDB" id="U2EIM5"/>
<evidence type="ECO:0000313" key="3">
    <source>
        <dbReference type="Proteomes" id="UP000006242"/>
    </source>
</evidence>
<proteinExistence type="predicted"/>
<dbReference type="OrthoDB" id="6293727at2"/>
<dbReference type="Proteomes" id="UP000006242">
    <property type="component" value="Unassembled WGS sequence"/>
</dbReference>
<gene>
    <name evidence="2" type="ORF">SSPSH_002974</name>
</gene>
<accession>U2EIM5</accession>
<sequence>MNRERTLWLALGAGTAIGAGILARRSAASAWRYTLAEEPPINIEDQDPGWPRILAWAAVSGFCVAFARVVGRGVASRAWQRSLGRRPPGY</sequence>
<comment type="caution">
    <text evidence="2">The sequence shown here is derived from an EMBL/GenBank/DDBJ whole genome shotgun (WGS) entry which is preliminary data.</text>
</comment>
<keyword evidence="3" id="KW-1185">Reference proteome</keyword>
<organism evidence="2 3">
    <name type="scientific">Salinisphaera shabanensis E1L3A</name>
    <dbReference type="NCBI Taxonomy" id="1033802"/>
    <lineage>
        <taxon>Bacteria</taxon>
        <taxon>Pseudomonadati</taxon>
        <taxon>Pseudomonadota</taxon>
        <taxon>Gammaproteobacteria</taxon>
        <taxon>Salinisphaerales</taxon>
        <taxon>Salinisphaeraceae</taxon>
        <taxon>Salinisphaera</taxon>
    </lineage>
</organism>
<dbReference type="EMBL" id="AFNV02000022">
    <property type="protein sequence ID" value="ERJ18197.1"/>
    <property type="molecule type" value="Genomic_DNA"/>
</dbReference>
<dbReference type="Pfam" id="PF14019">
    <property type="entry name" value="DUF4235"/>
    <property type="match status" value="1"/>
</dbReference>
<protein>
    <recommendedName>
        <fullName evidence="4">DUF4235 domain-containing protein</fullName>
    </recommendedName>
</protein>
<dbReference type="InterPro" id="IPR025329">
    <property type="entry name" value="DUF4235"/>
</dbReference>
<reference evidence="2 3" key="1">
    <citation type="journal article" date="2011" name="J. Bacteriol.">
        <title>Genome sequence of Salinisphaera shabanensis, a gammaproteobacterium from the harsh, variable environment of the brine-seawater interface of the Shaban Deep in the Red Sea.</title>
        <authorList>
            <person name="Antunes A."/>
            <person name="Alam I."/>
            <person name="Bajic V.B."/>
            <person name="Stingl U."/>
        </authorList>
    </citation>
    <scope>NUCLEOTIDE SEQUENCE [LARGE SCALE GENOMIC DNA]</scope>
    <source>
        <strain evidence="2 3">E1L3A</strain>
    </source>
</reference>
<keyword evidence="1" id="KW-1133">Transmembrane helix</keyword>
<feature type="transmembrane region" description="Helical" evidence="1">
    <location>
        <begin position="53"/>
        <end position="71"/>
    </location>
</feature>
<evidence type="ECO:0008006" key="4">
    <source>
        <dbReference type="Google" id="ProtNLM"/>
    </source>
</evidence>
<keyword evidence="1" id="KW-0472">Membrane</keyword>
<keyword evidence="1" id="KW-0812">Transmembrane</keyword>
<name>U2EIM5_9GAMM</name>
<evidence type="ECO:0000256" key="1">
    <source>
        <dbReference type="SAM" id="Phobius"/>
    </source>
</evidence>